<evidence type="ECO:0000256" key="3">
    <source>
        <dbReference type="ARBA" id="ARBA00012438"/>
    </source>
</evidence>
<dbReference type="SUPFAM" id="SSF52172">
    <property type="entry name" value="CheY-like"/>
    <property type="match status" value="2"/>
</dbReference>
<evidence type="ECO:0000259" key="13">
    <source>
        <dbReference type="PROSITE" id="PS50110"/>
    </source>
</evidence>
<feature type="domain" description="Response regulatory" evidence="13">
    <location>
        <begin position="725"/>
        <end position="846"/>
    </location>
</feature>
<dbReference type="GeneID" id="68363224"/>
<dbReference type="FunFam" id="3.30.565.10:FF:000010">
    <property type="entry name" value="Sensor histidine kinase RcsC"/>
    <property type="match status" value="1"/>
</dbReference>
<comment type="similarity">
    <text evidence="2">In the N-terminal section; belongs to the phytochrome family.</text>
</comment>
<dbReference type="CDD" id="cd17546">
    <property type="entry name" value="REC_hyHK_CKI1_RcsC-like"/>
    <property type="match status" value="1"/>
</dbReference>
<dbReference type="InterPro" id="IPR036890">
    <property type="entry name" value="HATPase_C_sf"/>
</dbReference>
<keyword evidence="11" id="KW-0812">Transmembrane</keyword>
<evidence type="ECO:0000256" key="7">
    <source>
        <dbReference type="ARBA" id="ARBA00023012"/>
    </source>
</evidence>
<comment type="caution">
    <text evidence="10">Lacks conserved residue(s) required for the propagation of feature annotation.</text>
</comment>
<comment type="function">
    <text evidence="8">May play the central regulatory role in sporulation. It may be an element of the effector pathway responsible for the activation of sporulation genes in response to nutritional stress. Spo0A may act in concert with spo0H (a sigma factor) to control the expression of some genes that are critical to the sporulation process.</text>
</comment>
<dbReference type="InterPro" id="IPR011006">
    <property type="entry name" value="CheY-like_superfamily"/>
</dbReference>
<dbReference type="Pfam" id="PF00072">
    <property type="entry name" value="Response_reg"/>
    <property type="match status" value="1"/>
</dbReference>
<evidence type="ECO:0000256" key="4">
    <source>
        <dbReference type="ARBA" id="ARBA00018672"/>
    </source>
</evidence>
<dbReference type="SUPFAM" id="SSF47384">
    <property type="entry name" value="Homodimeric domain of signal transducing histidine kinase"/>
    <property type="match status" value="1"/>
</dbReference>
<keyword evidence="6 14" id="KW-0418">Kinase</keyword>
<evidence type="ECO:0000256" key="9">
    <source>
        <dbReference type="ARBA" id="ARBA00074306"/>
    </source>
</evidence>
<comment type="caution">
    <text evidence="14">The sequence shown here is derived from an EMBL/GenBank/DDBJ whole genome shotgun (WGS) entry which is preliminary data.</text>
</comment>
<feature type="transmembrane region" description="Helical" evidence="11">
    <location>
        <begin position="294"/>
        <end position="317"/>
    </location>
</feature>
<feature type="domain" description="Response regulatory" evidence="13">
    <location>
        <begin position="587"/>
        <end position="706"/>
    </location>
</feature>
<dbReference type="CDD" id="cd00082">
    <property type="entry name" value="HisKA"/>
    <property type="match status" value="1"/>
</dbReference>
<dbReference type="EC" id="2.7.13.3" evidence="3"/>
<protein>
    <recommendedName>
        <fullName evidence="9">Circadian input-output histidine kinase CikA</fullName>
        <ecNumber evidence="3">2.7.13.3</ecNumber>
    </recommendedName>
    <alternativeName>
        <fullName evidence="4">Stage 0 sporulation protein A homolog</fullName>
    </alternativeName>
</protein>
<keyword evidence="11" id="KW-1133">Transmembrane helix</keyword>
<dbReference type="InterPro" id="IPR003594">
    <property type="entry name" value="HATPase_dom"/>
</dbReference>
<dbReference type="InterPro" id="IPR005467">
    <property type="entry name" value="His_kinase_dom"/>
</dbReference>
<evidence type="ECO:0000256" key="11">
    <source>
        <dbReference type="SAM" id="Phobius"/>
    </source>
</evidence>
<dbReference type="Gene3D" id="3.30.565.10">
    <property type="entry name" value="Histidine kinase-like ATPase, C-terminal domain"/>
    <property type="match status" value="1"/>
</dbReference>
<dbReference type="GO" id="GO:0000155">
    <property type="term" value="F:phosphorelay sensor kinase activity"/>
    <property type="evidence" value="ECO:0007669"/>
    <property type="project" value="InterPro"/>
</dbReference>
<evidence type="ECO:0000313" key="14">
    <source>
        <dbReference type="EMBL" id="SHL57576.1"/>
    </source>
</evidence>
<dbReference type="PROSITE" id="PS50110">
    <property type="entry name" value="RESPONSE_REGULATORY"/>
    <property type="match status" value="2"/>
</dbReference>
<dbReference type="PANTHER" id="PTHR45339">
    <property type="entry name" value="HYBRID SIGNAL TRANSDUCTION HISTIDINE KINASE J"/>
    <property type="match status" value="1"/>
</dbReference>
<name>A0AB74EZI5_9FIRM</name>
<dbReference type="RefSeq" id="WP_013380400.1">
    <property type="nucleotide sequence ID" value="NC_014624.2"/>
</dbReference>
<evidence type="ECO:0000256" key="2">
    <source>
        <dbReference type="ARBA" id="ARBA00006402"/>
    </source>
</evidence>
<gene>
    <name evidence="14" type="ORF">SAMN04515649_10664</name>
</gene>
<keyword evidence="6 14" id="KW-0808">Transferase</keyword>
<dbReference type="Pfam" id="PF02518">
    <property type="entry name" value="HATPase_c"/>
    <property type="match status" value="1"/>
</dbReference>
<organism evidence="14 15">
    <name type="scientific">Eubacterium callanderi</name>
    <dbReference type="NCBI Taxonomy" id="53442"/>
    <lineage>
        <taxon>Bacteria</taxon>
        <taxon>Bacillati</taxon>
        <taxon>Bacillota</taxon>
        <taxon>Clostridia</taxon>
        <taxon>Eubacteriales</taxon>
        <taxon>Eubacteriaceae</taxon>
        <taxon>Eubacterium</taxon>
    </lineage>
</organism>
<keyword evidence="11" id="KW-0472">Membrane</keyword>
<evidence type="ECO:0000256" key="5">
    <source>
        <dbReference type="ARBA" id="ARBA00022553"/>
    </source>
</evidence>
<feature type="modified residue" description="4-aspartylphosphate" evidence="10">
    <location>
        <position position="777"/>
    </location>
</feature>
<dbReference type="InterPro" id="IPR003661">
    <property type="entry name" value="HisK_dim/P_dom"/>
</dbReference>
<evidence type="ECO:0000259" key="12">
    <source>
        <dbReference type="PROSITE" id="PS50109"/>
    </source>
</evidence>
<dbReference type="InterPro" id="IPR001789">
    <property type="entry name" value="Sig_transdc_resp-reg_receiver"/>
</dbReference>
<dbReference type="EMBL" id="FRBP01000006">
    <property type="protein sequence ID" value="SHL57576.1"/>
    <property type="molecule type" value="Genomic_DNA"/>
</dbReference>
<evidence type="ECO:0000256" key="10">
    <source>
        <dbReference type="PROSITE-ProRule" id="PRU00169"/>
    </source>
</evidence>
<dbReference type="CDD" id="cd16922">
    <property type="entry name" value="HATPase_EvgS-ArcB-TorS-like"/>
    <property type="match status" value="1"/>
</dbReference>
<feature type="domain" description="Histidine kinase" evidence="12">
    <location>
        <begin position="348"/>
        <end position="571"/>
    </location>
</feature>
<dbReference type="Gene3D" id="1.10.287.130">
    <property type="match status" value="1"/>
</dbReference>
<dbReference type="SMART" id="SM00387">
    <property type="entry name" value="HATPase_c"/>
    <property type="match status" value="1"/>
</dbReference>
<evidence type="ECO:0000256" key="6">
    <source>
        <dbReference type="ARBA" id="ARBA00022777"/>
    </source>
</evidence>
<dbReference type="Gene3D" id="3.40.50.2300">
    <property type="match status" value="2"/>
</dbReference>
<comment type="catalytic activity">
    <reaction evidence="1">
        <text>ATP + protein L-histidine = ADP + protein N-phospho-L-histidine.</text>
        <dbReference type="EC" id="2.7.13.3"/>
    </reaction>
</comment>
<dbReference type="InterPro" id="IPR036097">
    <property type="entry name" value="HisK_dim/P_sf"/>
</dbReference>
<evidence type="ECO:0000313" key="15">
    <source>
        <dbReference type="Proteomes" id="UP000184012"/>
    </source>
</evidence>
<dbReference type="SMART" id="SM00448">
    <property type="entry name" value="REC"/>
    <property type="match status" value="1"/>
</dbReference>
<keyword evidence="5 10" id="KW-0597">Phosphoprotein</keyword>
<reference evidence="14 15" key="1">
    <citation type="submission" date="2016-11" db="EMBL/GenBank/DDBJ databases">
        <authorList>
            <person name="Varghese N."/>
            <person name="Submissions S."/>
        </authorList>
    </citation>
    <scope>NUCLEOTIDE SEQUENCE [LARGE SCALE GENOMIC DNA]</scope>
    <source>
        <strain evidence="14 15">FD</strain>
    </source>
</reference>
<dbReference type="Gene3D" id="3.30.450.20">
    <property type="entry name" value="PAS domain"/>
    <property type="match status" value="1"/>
</dbReference>
<accession>A0AB74EZI5</accession>
<sequence length="856" mass="95008">MKMKKGEWIPIRYMLCLFLILLVLFFSILWRTYQNETQETVTNISEVYLQEMTTQVSNHFTTNMDSQFSQIRTVVNTLSETELSDTANLTAFLSQLQENNDFSHVALISANGMAYSPNGAMPAISKIKELDRLLSGTGRLISVNETIWGEDMLMLGMSITPKAFGNEQLAAIVVGIDTAQIGEKLILNKSGTDSHSSIVTDEGDFIIESDLPEMAGQGSNLFSILNRKAAFDQGYDLDTILQDIGQGRSGMVSLRIGDYHEYAYYTPIPETGWYVFTSMGYDTVNSQVSSLSRFMMLAACGVMLSVLMILAASFLLYNRKERQIQRLLMAEKEKAERASQAKSDFLSQMSHEIRTPMNGIVGMTEVGRRYTHNPARIENCLDKISLSTQHLLSLVNDILDMSKIESGKIELHEESFDFGQLFKALTTVFYTQARERGIEYNVYVNGALEDELVGDALRLNQILTNLLSNAMKFTPKGGKVCMTAEEIRRGEDRFWIGFEVRDSGCGIAKENLGRIFEVFTQEDSGVARKYGGTGLGLPITKRFVEMMGGSISVESQVGSGSCFRVEIPFKYAAGYGAEHVPCGNGQRVLVLNQISLILESVTGILNREGFLAEGAETQQQAVEKLKQAAESGSPYTLCFIRWDFTDDLWSLGKALRAPVGDQPPKFVVTGYDKDELDEAAAVIDADGVLTRPTDHTELFQLFDKLEFGAADLQKAPQEDSLKDKNVLIVEDNPLNMEIAEELLKIADARVQGAANGQEAVEAFTRSPEGFFDLILMDMQMPVMDGAAATRVIRALNRSDADAVPIVAMTANAFQEDIRKCLDSGMDAHISKPFMLEDILQRFAEVQTVKKMKSCPK</sequence>
<dbReference type="PRINTS" id="PR00344">
    <property type="entry name" value="BCTRLSENSOR"/>
</dbReference>
<dbReference type="SUPFAM" id="SSF55874">
    <property type="entry name" value="ATPase domain of HSP90 chaperone/DNA topoisomerase II/histidine kinase"/>
    <property type="match status" value="1"/>
</dbReference>
<dbReference type="InterPro" id="IPR004358">
    <property type="entry name" value="Sig_transdc_His_kin-like_C"/>
</dbReference>
<dbReference type="PANTHER" id="PTHR45339:SF1">
    <property type="entry name" value="HYBRID SIGNAL TRANSDUCTION HISTIDINE KINASE J"/>
    <property type="match status" value="1"/>
</dbReference>
<evidence type="ECO:0000256" key="1">
    <source>
        <dbReference type="ARBA" id="ARBA00000085"/>
    </source>
</evidence>
<dbReference type="Pfam" id="PF00512">
    <property type="entry name" value="HisKA"/>
    <property type="match status" value="1"/>
</dbReference>
<dbReference type="PROSITE" id="PS50109">
    <property type="entry name" value="HIS_KIN"/>
    <property type="match status" value="1"/>
</dbReference>
<proteinExistence type="inferred from homology"/>
<dbReference type="SMART" id="SM00388">
    <property type="entry name" value="HisKA"/>
    <property type="match status" value="1"/>
</dbReference>
<dbReference type="AlphaFoldDB" id="A0AB74EZI5"/>
<dbReference type="Proteomes" id="UP000184012">
    <property type="component" value="Unassembled WGS sequence"/>
</dbReference>
<keyword evidence="7" id="KW-0902">Two-component regulatory system</keyword>
<evidence type="ECO:0000256" key="8">
    <source>
        <dbReference type="ARBA" id="ARBA00024867"/>
    </source>
</evidence>